<dbReference type="OrthoDB" id="7464821at2759"/>
<dbReference type="AlphaFoldDB" id="A0A3P7KYA7"/>
<gene>
    <name evidence="1" type="ORF">NOO_LOCUS13531</name>
</gene>
<name>A0A3P7KYA7_ONCOC</name>
<sequence length="71" mass="7820">MFNGNSKAECAVLPLGSNVADIPDNTKARAMPFWDRIVARINLIRKVLPVPPGAYKKISPTPLLTVYIIRS</sequence>
<organism evidence="1 2">
    <name type="scientific">Onchocerca ochengi</name>
    <name type="common">Filarial nematode worm</name>
    <dbReference type="NCBI Taxonomy" id="42157"/>
    <lineage>
        <taxon>Eukaryota</taxon>
        <taxon>Metazoa</taxon>
        <taxon>Ecdysozoa</taxon>
        <taxon>Nematoda</taxon>
        <taxon>Chromadorea</taxon>
        <taxon>Rhabditida</taxon>
        <taxon>Spirurina</taxon>
        <taxon>Spiruromorpha</taxon>
        <taxon>Filarioidea</taxon>
        <taxon>Onchocercidae</taxon>
        <taxon>Onchocerca</taxon>
    </lineage>
</organism>
<feature type="non-terminal residue" evidence="1">
    <location>
        <position position="71"/>
    </location>
</feature>
<accession>A0A3P7KYA7</accession>
<evidence type="ECO:0000313" key="2">
    <source>
        <dbReference type="Proteomes" id="UP000271087"/>
    </source>
</evidence>
<keyword evidence="2" id="KW-1185">Reference proteome</keyword>
<proteinExistence type="predicted"/>
<reference evidence="1 2" key="1">
    <citation type="submission" date="2018-08" db="EMBL/GenBank/DDBJ databases">
        <authorList>
            <person name="Laetsch R D."/>
            <person name="Stevens L."/>
            <person name="Kumar S."/>
            <person name="Blaxter L. M."/>
        </authorList>
    </citation>
    <scope>NUCLEOTIDE SEQUENCE [LARGE SCALE GENOMIC DNA]</scope>
</reference>
<dbReference type="EMBL" id="UYRW01016066">
    <property type="protein sequence ID" value="VDN02803.1"/>
    <property type="molecule type" value="Genomic_DNA"/>
</dbReference>
<evidence type="ECO:0000313" key="1">
    <source>
        <dbReference type="EMBL" id="VDN02803.1"/>
    </source>
</evidence>
<protein>
    <submittedName>
        <fullName evidence="1">Uncharacterized protein</fullName>
    </submittedName>
</protein>
<dbReference type="Proteomes" id="UP000271087">
    <property type="component" value="Unassembled WGS sequence"/>
</dbReference>